<dbReference type="RefSeq" id="WP_164158754.1">
    <property type="nucleotide sequence ID" value="NZ_VKQR01000028.1"/>
</dbReference>
<comment type="caution">
    <text evidence="1">The sequence shown here is derived from an EMBL/GenBank/DDBJ whole genome shotgun (WGS) entry which is preliminary data.</text>
</comment>
<proteinExistence type="predicted"/>
<evidence type="ECO:0000313" key="1">
    <source>
        <dbReference type="EMBL" id="EKT4441283.1"/>
    </source>
</evidence>
<protein>
    <submittedName>
        <fullName evidence="1">Uncharacterized protein</fullName>
    </submittedName>
</protein>
<dbReference type="AlphaFoldDB" id="A0AAI9CAP4"/>
<dbReference type="Proteomes" id="UP001214521">
    <property type="component" value="Unassembled WGS sequence"/>
</dbReference>
<accession>A0AAI9CAP4</accession>
<dbReference type="EMBL" id="ABLOMU010000017">
    <property type="protein sequence ID" value="EKT4441283.1"/>
    <property type="molecule type" value="Genomic_DNA"/>
</dbReference>
<name>A0AAI9CAP4_STEMA</name>
<sequence>MCEKTSDLLEASHRRMLVWCDANGGVPEGYAESALAEIAFWRSVEAHTSVEFAASMFGQWQDERLSASDGT</sequence>
<evidence type="ECO:0000313" key="2">
    <source>
        <dbReference type="Proteomes" id="UP001214521"/>
    </source>
</evidence>
<organism evidence="1 2">
    <name type="scientific">Stenotrophomonas maltophilia</name>
    <name type="common">Pseudomonas maltophilia</name>
    <name type="synonym">Xanthomonas maltophilia</name>
    <dbReference type="NCBI Taxonomy" id="40324"/>
    <lineage>
        <taxon>Bacteria</taxon>
        <taxon>Pseudomonadati</taxon>
        <taxon>Pseudomonadota</taxon>
        <taxon>Gammaproteobacteria</taxon>
        <taxon>Lysobacterales</taxon>
        <taxon>Lysobacteraceae</taxon>
        <taxon>Stenotrophomonas</taxon>
        <taxon>Stenotrophomonas maltophilia group</taxon>
    </lineage>
</organism>
<reference evidence="1" key="1">
    <citation type="submission" date="2022-07" db="EMBL/GenBank/DDBJ databases">
        <authorList>
            <consortium name="Clinical and Environmental Microbiology Branch: Whole genome sequencing antimicrobial resistance pathogens in the healthcare setting"/>
        </authorList>
    </citation>
    <scope>NUCLEOTIDE SEQUENCE</scope>
    <source>
        <strain evidence="1">Stenotrophomonas_maltophilia_2021CK-00905</strain>
    </source>
</reference>
<gene>
    <name evidence="1" type="ORF">QEK83_001933</name>
</gene>